<dbReference type="Proteomes" id="UP000184516">
    <property type="component" value="Unassembled WGS sequence"/>
</dbReference>
<dbReference type="STRING" id="468056.SAMN05443549_10653"/>
<dbReference type="EMBL" id="FQWB01000006">
    <property type="protein sequence ID" value="SHG72780.1"/>
    <property type="molecule type" value="Genomic_DNA"/>
</dbReference>
<evidence type="ECO:0000313" key="1">
    <source>
        <dbReference type="EMBL" id="SHG72780.1"/>
    </source>
</evidence>
<dbReference type="AlphaFoldDB" id="A0A1M5M6B5"/>
<evidence type="ECO:0000313" key="2">
    <source>
        <dbReference type="Proteomes" id="UP000184516"/>
    </source>
</evidence>
<organism evidence="1 2">
    <name type="scientific">Flavobacterium fluvii</name>
    <dbReference type="NCBI Taxonomy" id="468056"/>
    <lineage>
        <taxon>Bacteria</taxon>
        <taxon>Pseudomonadati</taxon>
        <taxon>Bacteroidota</taxon>
        <taxon>Flavobacteriia</taxon>
        <taxon>Flavobacteriales</taxon>
        <taxon>Flavobacteriaceae</taxon>
        <taxon>Flavobacterium</taxon>
    </lineage>
</organism>
<proteinExistence type="predicted"/>
<keyword evidence="2" id="KW-1185">Reference proteome</keyword>
<accession>A0A1M5M6B5</accession>
<reference evidence="2" key="1">
    <citation type="submission" date="2016-11" db="EMBL/GenBank/DDBJ databases">
        <authorList>
            <person name="Varghese N."/>
            <person name="Submissions S."/>
        </authorList>
    </citation>
    <scope>NUCLEOTIDE SEQUENCE [LARGE SCALE GENOMIC DNA]</scope>
    <source>
        <strain evidence="2">DSM 19978</strain>
    </source>
</reference>
<gene>
    <name evidence="1" type="ORF">SAMN05443549_10653</name>
</gene>
<name>A0A1M5M6B5_9FLAO</name>
<sequence>MVLSIVFVFSSLNTSAQTSDSSAKPEKEFKNTIRFNITNPLIFGGKSLIFGYERVLKNNKSFSINIGQASLSPFSFVDDSELKAKSILNEGGFHISGDYRIYLSKLNKYNAPRGVYVGPYYSYNTFNKEHSWEFTKDGTGPPQTVDSDLKINIHTVGVELGYQFVFWKRLSVDMILLGPGVAGYKLKADVGGNLSDEDRQLFFDKLNEALKDKFPGYSGTIGNDTGEFQRKGTKSTTSLGYRYMIQIGYRF</sequence>
<protein>
    <recommendedName>
        <fullName evidence="3">DUF3575 domain-containing protein</fullName>
    </recommendedName>
</protein>
<evidence type="ECO:0008006" key="3">
    <source>
        <dbReference type="Google" id="ProtNLM"/>
    </source>
</evidence>